<dbReference type="Proteomes" id="UP000285961">
    <property type="component" value="Unassembled WGS sequence"/>
</dbReference>
<dbReference type="InterPro" id="IPR002550">
    <property type="entry name" value="CNNM"/>
</dbReference>
<feature type="transmembrane region" description="Helical" evidence="9">
    <location>
        <begin position="7"/>
        <end position="30"/>
    </location>
</feature>
<name>A0A419ERR8_9BACT</name>
<feature type="domain" description="CBS" evidence="10">
    <location>
        <begin position="290"/>
        <end position="347"/>
    </location>
</feature>
<evidence type="ECO:0000256" key="7">
    <source>
        <dbReference type="PROSITE-ProRule" id="PRU00703"/>
    </source>
</evidence>
<gene>
    <name evidence="12" type="ORF">C4532_16480</name>
</gene>
<dbReference type="PROSITE" id="PS51371">
    <property type="entry name" value="CBS"/>
    <property type="match status" value="1"/>
</dbReference>
<keyword evidence="4" id="KW-0677">Repeat</keyword>
<dbReference type="CDD" id="cd04590">
    <property type="entry name" value="CBS_pair_CorC_HlyC_assoc"/>
    <property type="match status" value="1"/>
</dbReference>
<evidence type="ECO:0000256" key="8">
    <source>
        <dbReference type="PROSITE-ProRule" id="PRU01193"/>
    </source>
</evidence>
<dbReference type="PANTHER" id="PTHR43099">
    <property type="entry name" value="UPF0053 PROTEIN YRKA"/>
    <property type="match status" value="1"/>
</dbReference>
<dbReference type="SUPFAM" id="SSF56176">
    <property type="entry name" value="FAD-binding/transporter-associated domain-like"/>
    <property type="match status" value="1"/>
</dbReference>
<evidence type="ECO:0000313" key="13">
    <source>
        <dbReference type="Proteomes" id="UP000285961"/>
    </source>
</evidence>
<protein>
    <submittedName>
        <fullName evidence="12">HlyC/CorC family transporter</fullName>
    </submittedName>
</protein>
<dbReference type="SUPFAM" id="SSF54631">
    <property type="entry name" value="CBS-domain pair"/>
    <property type="match status" value="1"/>
</dbReference>
<evidence type="ECO:0000313" key="12">
    <source>
        <dbReference type="EMBL" id="RJP66100.1"/>
    </source>
</evidence>
<evidence type="ECO:0000256" key="9">
    <source>
        <dbReference type="SAM" id="Phobius"/>
    </source>
</evidence>
<feature type="transmembrane region" description="Helical" evidence="9">
    <location>
        <begin position="61"/>
        <end position="82"/>
    </location>
</feature>
<evidence type="ECO:0000259" key="11">
    <source>
        <dbReference type="PROSITE" id="PS51846"/>
    </source>
</evidence>
<keyword evidence="2" id="KW-1003">Cell membrane</keyword>
<evidence type="ECO:0000256" key="6">
    <source>
        <dbReference type="ARBA" id="ARBA00023136"/>
    </source>
</evidence>
<keyword evidence="6 8" id="KW-0472">Membrane</keyword>
<dbReference type="GO" id="GO:0005886">
    <property type="term" value="C:plasma membrane"/>
    <property type="evidence" value="ECO:0007669"/>
    <property type="project" value="UniProtKB-SubCell"/>
</dbReference>
<reference evidence="12 13" key="1">
    <citation type="journal article" date="2017" name="ISME J.">
        <title>Energy and carbon metabolisms in a deep terrestrial subsurface fluid microbial community.</title>
        <authorList>
            <person name="Momper L."/>
            <person name="Jungbluth S.P."/>
            <person name="Lee M.D."/>
            <person name="Amend J.P."/>
        </authorList>
    </citation>
    <scope>NUCLEOTIDE SEQUENCE [LARGE SCALE GENOMIC DNA]</scope>
    <source>
        <strain evidence="12">SURF_17</strain>
    </source>
</reference>
<evidence type="ECO:0000256" key="2">
    <source>
        <dbReference type="ARBA" id="ARBA00022475"/>
    </source>
</evidence>
<dbReference type="PANTHER" id="PTHR43099:SF5">
    <property type="entry name" value="HLYC_CORC FAMILY TRANSPORTER"/>
    <property type="match status" value="1"/>
</dbReference>
<sequence>MSLGLEFAIISMMLLFNAVFAAYEMALASVSRSRLSLLLQEKRRGAETAIFMKDRLEASLAVVQVGITLAGAIAAATGGAGMEETLSPYLERTLRISERLSDILAIAFLVVPLSGVTIIFAELVPKVFALRNNELVCLRLSPIMKVLCLFFYPIIFVLEAIVKKVARFGTSAFRADQEYKERGLHELRAAVSLARSSRLIGAHEEKIVLAAAQLSLRPVSAAAIPASEIASIFLASDLNEALVKAHLDMHTRFPVSEKEDDPQSIIGYVNFKDIVTALMINPSDPTVRGIARPIARFDEKTPLSKVLERMIHDKIHIALVVSEDNAVKGLVTLEDIIEELVGEIEDEYDLMPSRLYRYGSGLIAGGGALMDSITEMLGKQPQTAPRAERSPSLNEWCVKKLGRLPQGGDVIEDDGLRVLIRKTRRKRIAEALVVAHQ</sequence>
<dbReference type="Pfam" id="PF01595">
    <property type="entry name" value="CNNM"/>
    <property type="match status" value="1"/>
</dbReference>
<accession>A0A419ERR8</accession>
<keyword evidence="7" id="KW-0129">CBS domain</keyword>
<dbReference type="InterPro" id="IPR046342">
    <property type="entry name" value="CBS_dom_sf"/>
</dbReference>
<dbReference type="GO" id="GO:0050660">
    <property type="term" value="F:flavin adenine dinucleotide binding"/>
    <property type="evidence" value="ECO:0007669"/>
    <property type="project" value="InterPro"/>
</dbReference>
<evidence type="ECO:0000256" key="4">
    <source>
        <dbReference type="ARBA" id="ARBA00022737"/>
    </source>
</evidence>
<feature type="transmembrane region" description="Helical" evidence="9">
    <location>
        <begin position="103"/>
        <end position="123"/>
    </location>
</feature>
<dbReference type="InterPro" id="IPR044751">
    <property type="entry name" value="Ion_transp-like_CBS"/>
</dbReference>
<dbReference type="AlphaFoldDB" id="A0A419ERR8"/>
<dbReference type="InterPro" id="IPR036318">
    <property type="entry name" value="FAD-bd_PCMH-like_sf"/>
</dbReference>
<comment type="caution">
    <text evidence="12">The sequence shown here is derived from an EMBL/GenBank/DDBJ whole genome shotgun (WGS) entry which is preliminary data.</text>
</comment>
<feature type="transmembrane region" description="Helical" evidence="9">
    <location>
        <begin position="143"/>
        <end position="162"/>
    </location>
</feature>
<keyword evidence="5 8" id="KW-1133">Transmembrane helix</keyword>
<dbReference type="Gene3D" id="3.10.580.10">
    <property type="entry name" value="CBS-domain"/>
    <property type="match status" value="1"/>
</dbReference>
<organism evidence="12 13">
    <name type="scientific">Candidatus Abyssobacteria bacterium SURF_17</name>
    <dbReference type="NCBI Taxonomy" id="2093361"/>
    <lineage>
        <taxon>Bacteria</taxon>
        <taxon>Pseudomonadati</taxon>
        <taxon>Candidatus Hydrogenedentota</taxon>
        <taxon>Candidatus Abyssobacteria</taxon>
    </lineage>
</organism>
<evidence type="ECO:0000256" key="5">
    <source>
        <dbReference type="ARBA" id="ARBA00022989"/>
    </source>
</evidence>
<dbReference type="EMBL" id="QZKI01000119">
    <property type="protein sequence ID" value="RJP66100.1"/>
    <property type="molecule type" value="Genomic_DNA"/>
</dbReference>
<dbReference type="InterPro" id="IPR000644">
    <property type="entry name" value="CBS_dom"/>
</dbReference>
<dbReference type="Pfam" id="PF00571">
    <property type="entry name" value="CBS"/>
    <property type="match status" value="1"/>
</dbReference>
<comment type="subcellular location">
    <subcellularLocation>
        <location evidence="1">Cell membrane</location>
        <topology evidence="1">Multi-pass membrane protein</topology>
    </subcellularLocation>
</comment>
<evidence type="ECO:0000259" key="10">
    <source>
        <dbReference type="PROSITE" id="PS51371"/>
    </source>
</evidence>
<proteinExistence type="predicted"/>
<evidence type="ECO:0000256" key="3">
    <source>
        <dbReference type="ARBA" id="ARBA00022692"/>
    </source>
</evidence>
<feature type="domain" description="CNNM transmembrane" evidence="11">
    <location>
        <begin position="1"/>
        <end position="205"/>
    </location>
</feature>
<keyword evidence="3 8" id="KW-0812">Transmembrane</keyword>
<dbReference type="PROSITE" id="PS51846">
    <property type="entry name" value="CNNM"/>
    <property type="match status" value="1"/>
</dbReference>
<evidence type="ECO:0000256" key="1">
    <source>
        <dbReference type="ARBA" id="ARBA00004651"/>
    </source>
</evidence>
<dbReference type="InterPro" id="IPR051676">
    <property type="entry name" value="UPF0053_domain"/>
</dbReference>